<dbReference type="EnsemblMetazoa" id="AMIN014108-RA">
    <property type="protein sequence ID" value="AMIN014108-PA"/>
    <property type="gene ID" value="AMIN014108"/>
</dbReference>
<accession>A0A182WN01</accession>
<proteinExistence type="predicted"/>
<reference evidence="1" key="2">
    <citation type="submission" date="2020-05" db="UniProtKB">
        <authorList>
            <consortium name="EnsemblMetazoa"/>
        </authorList>
    </citation>
    <scope>IDENTIFICATION</scope>
    <source>
        <strain evidence="1">MINIMUS1</strain>
    </source>
</reference>
<reference evidence="2" key="1">
    <citation type="submission" date="2013-03" db="EMBL/GenBank/DDBJ databases">
        <title>The Genome Sequence of Anopheles minimus MINIMUS1.</title>
        <authorList>
            <consortium name="The Broad Institute Genomics Platform"/>
            <person name="Neafsey D.E."/>
            <person name="Walton C."/>
            <person name="Walker B."/>
            <person name="Young S.K."/>
            <person name="Zeng Q."/>
            <person name="Gargeya S."/>
            <person name="Fitzgerald M."/>
            <person name="Haas B."/>
            <person name="Abouelleil A."/>
            <person name="Allen A.W."/>
            <person name="Alvarado L."/>
            <person name="Arachchi H.M."/>
            <person name="Berlin A.M."/>
            <person name="Chapman S.B."/>
            <person name="Gainer-Dewar J."/>
            <person name="Goldberg J."/>
            <person name="Griggs A."/>
            <person name="Gujja S."/>
            <person name="Hansen M."/>
            <person name="Howarth C."/>
            <person name="Imamovic A."/>
            <person name="Ireland A."/>
            <person name="Larimer J."/>
            <person name="McCowan C."/>
            <person name="Murphy C."/>
            <person name="Pearson M."/>
            <person name="Poon T.W."/>
            <person name="Priest M."/>
            <person name="Roberts A."/>
            <person name="Saif S."/>
            <person name="Shea T."/>
            <person name="Sisk P."/>
            <person name="Sykes S."/>
            <person name="Wortman J."/>
            <person name="Nusbaum C."/>
            <person name="Birren B."/>
        </authorList>
    </citation>
    <scope>NUCLEOTIDE SEQUENCE [LARGE SCALE GENOMIC DNA]</scope>
    <source>
        <strain evidence="2">MINIMUS1</strain>
    </source>
</reference>
<evidence type="ECO:0000313" key="2">
    <source>
        <dbReference type="Proteomes" id="UP000075920"/>
    </source>
</evidence>
<protein>
    <submittedName>
        <fullName evidence="1">Uncharacterized protein</fullName>
    </submittedName>
</protein>
<dbReference type="VEuPathDB" id="VectorBase:AMIN014108"/>
<name>A0A182WN01_9DIPT</name>
<organism evidence="1 2">
    <name type="scientific">Anopheles minimus</name>
    <dbReference type="NCBI Taxonomy" id="112268"/>
    <lineage>
        <taxon>Eukaryota</taxon>
        <taxon>Metazoa</taxon>
        <taxon>Ecdysozoa</taxon>
        <taxon>Arthropoda</taxon>
        <taxon>Hexapoda</taxon>
        <taxon>Insecta</taxon>
        <taxon>Pterygota</taxon>
        <taxon>Neoptera</taxon>
        <taxon>Endopterygota</taxon>
        <taxon>Diptera</taxon>
        <taxon>Nematocera</taxon>
        <taxon>Culicoidea</taxon>
        <taxon>Culicidae</taxon>
        <taxon>Anophelinae</taxon>
        <taxon>Anopheles</taxon>
    </lineage>
</organism>
<dbReference type="AlphaFoldDB" id="A0A182WN01"/>
<dbReference type="Proteomes" id="UP000075920">
    <property type="component" value="Unassembled WGS sequence"/>
</dbReference>
<evidence type="ECO:0000313" key="1">
    <source>
        <dbReference type="EnsemblMetazoa" id="AMIN014108-PA"/>
    </source>
</evidence>
<keyword evidence="2" id="KW-1185">Reference proteome</keyword>
<sequence length="42" mass="4127">MASSADSRFVAPADVSVPVTTQPPGILVRQQASNGAAPAGTC</sequence>